<keyword evidence="4" id="KW-0677">Repeat</keyword>
<reference evidence="14" key="1">
    <citation type="submission" date="2025-08" db="UniProtKB">
        <authorList>
            <consortium name="RefSeq"/>
        </authorList>
    </citation>
    <scope>IDENTIFICATION</scope>
    <source>
        <tissue evidence="14">Testes</tissue>
    </source>
</reference>
<dbReference type="GeneID" id="100378341"/>
<sequence length="1585" mass="179198">MAVMLKTLLCLCSLTSWRWHSGLFVYAQEDQVSEYIWKTGSWGTCHYIHCGYGGTQTRSAWCIHRDGRDTLKSNCDAATKPSMQRRCFKVCDEHRHLFEWEIGEWNKCEKPLDYQIPSNEVCGSKSLGTQTRTVMCLLKSRNIVIEQNDANGLVDDDFCEHFSSKPALSQSCLIPCPQECIVSHYSDWSECTRTCGNGTQIRTRHVLVPSMYGGKECPRLAEIKPCNELPTCMEKHQYSYKTKISPWSSCAPNIDFTNSSVASLNRPVIGYQKREVTCTRSDGKSVSKKLCFDNSNHDNIPLYQSCVLAQDCKVTEWSDWNACSQTCTPDSGTSMGYRMRYRDVTLLPLGDGIHCPQLHDVQSCTSTSNGALIPCPRYTWHVSAYGECSTRDIISRHEIKHLNINGTLCGGGLQRREVFCTQVNDTDYRPVDNGLCSPPQPSYVRECHVPCSMDCLVSPWSEWGMCLINKCALGDKINKKDKGHSSRTRTVVQHAQHGGRSCPPLVEARPCDSPICYFWYVGEFTRCLPIKVDEQCGAGAMVRPVFCTDNNNNEVDASNCVLVSAKPMSEKHCEIPCPNDCVLSTWSPWNECSKTCEGKQGENGTQSRVRTILAYQGKGGNICPGDDKLTEYRECNKIPCNAFTWRTKSWSDCEKDTTVGSNVTLTHGNCFAGRMTRNVYCSKAENDKEMPERKCMESQKPVSSMQCEIPCAKDCVTTAFSDWTPCSTTCIPGEKLITSQERQRYVLEYGTSGDCPDTLHEKRECDNSPQCYSYDWMVLPWQDCILPDDGNGVKCGDGLQSRDVSCLREDGEPVDIKFCLKYADTMPNNTQSCRVYCINDCELNNWSKFGKCSKDCIGQRSRKRRLSRKSRHNTECQNTDLYPLLDSEMCTCPPPGIITPIGNWSDCFVKKTKDKLGRDKPLEEECGEGLKFKRVICLDQNGKIVPNSVCGLKEDFMEAFCDLPCPSDCKLSPWSEWSTCSKTCGTGMKTRSRYLKEREHNNGRQCPYINENNDIVQEVPCHTDCSHYVWVAEPWLECDVYTYKGELCGAGWQRREVQCMSRLPGKQDAIVDPMYCDKLVQPEGARVPCVQPCPGDCVVSDWSEWSQCDHPCSKEALRHRHRFIERHPSLDGGICPVLNETQGCSDTVCFDYEWSVSAWSTCQLNDNAVCGKGKKNRFLECIRTNDGSSVSLDYCAQFSLNYKPNPLSAICHIECPLDCQMSQWTEWSQCTHTCGYEGLITRSRHIVKEPNTFGRMCPTSLVQYKPCALPPCYHWVIDEWKYCETSVGDCGHGNRRRNVTCQQADGVEVDDFNCYGNDEYHSNKMVMREDFERMQTQQVCTTPCPGECDMSPWSDWSPCLHTCIEGNKLSDIDPIQVRSKAAISSPSIGVCHTDIYETRVCHGQGECFEYHWHASDWTDDGFRNVWCQRSDGLNVTGGCLDSLMPSSERKCHPECTVEHSFCTEGGVCACDEGFAGAISSLGFLEVCLLLDNRVLEVEYSTVMYTDEDNEADKSKYATNSSQDFPQMWLYGAIAAGVLFLVLIIVITYIACKITRRKNAERRLQKDKDRYWDVNAKKRYNADIDV</sequence>
<feature type="domain" description="Spondin-like TSP1" evidence="11">
    <location>
        <begin position="969"/>
        <end position="1012"/>
    </location>
</feature>
<dbReference type="InterPro" id="IPR051418">
    <property type="entry name" value="Spondin/Thrombospondin_T1"/>
</dbReference>
<dbReference type="Proteomes" id="UP000694865">
    <property type="component" value="Unplaced"/>
</dbReference>
<dbReference type="PROSITE" id="PS50092">
    <property type="entry name" value="TSP1"/>
    <property type="match status" value="9"/>
</dbReference>
<evidence type="ECO:0000256" key="3">
    <source>
        <dbReference type="ARBA" id="ARBA00022729"/>
    </source>
</evidence>
<dbReference type="InterPro" id="IPR036383">
    <property type="entry name" value="TSP1_rpt_sf"/>
</dbReference>
<evidence type="ECO:0000256" key="8">
    <source>
        <dbReference type="ARBA" id="ARBA00023180"/>
    </source>
</evidence>
<feature type="chain" id="PRO_5045507331" evidence="10">
    <location>
        <begin position="23"/>
        <end position="1585"/>
    </location>
</feature>
<evidence type="ECO:0000259" key="11">
    <source>
        <dbReference type="Pfam" id="PF19028"/>
    </source>
</evidence>
<protein>
    <submittedName>
        <fullName evidence="14">Thrombospondin type-1 domain-containing protein 7A-like</fullName>
    </submittedName>
</protein>
<evidence type="ECO:0000256" key="7">
    <source>
        <dbReference type="ARBA" id="ARBA00023157"/>
    </source>
</evidence>
<dbReference type="Pfam" id="PF23308">
    <property type="entry name" value="TSP1_TSH7A-B_C"/>
    <property type="match status" value="1"/>
</dbReference>
<evidence type="ECO:0000259" key="12">
    <source>
        <dbReference type="Pfam" id="PF23308"/>
    </source>
</evidence>
<evidence type="ECO:0000256" key="6">
    <source>
        <dbReference type="ARBA" id="ARBA00023136"/>
    </source>
</evidence>
<dbReference type="Gene3D" id="2.20.100.10">
    <property type="entry name" value="Thrombospondin type-1 (TSP1) repeat"/>
    <property type="match status" value="10"/>
</dbReference>
<keyword evidence="8" id="KW-0325">Glycoprotein</keyword>
<evidence type="ECO:0000313" key="13">
    <source>
        <dbReference type="Proteomes" id="UP000694865"/>
    </source>
</evidence>
<dbReference type="InterPro" id="IPR000884">
    <property type="entry name" value="TSP1_rpt"/>
</dbReference>
<keyword evidence="2 9" id="KW-0812">Transmembrane</keyword>
<feature type="domain" description="Spondin-like TSP1" evidence="11">
    <location>
        <begin position="312"/>
        <end position="366"/>
    </location>
</feature>
<proteinExistence type="predicted"/>
<feature type="transmembrane region" description="Helical" evidence="9">
    <location>
        <begin position="1527"/>
        <end position="1551"/>
    </location>
</feature>
<dbReference type="InterPro" id="IPR056991">
    <property type="entry name" value="TSP1_TSH7A-B_C"/>
</dbReference>
<evidence type="ECO:0000313" key="14">
    <source>
        <dbReference type="RefSeq" id="XP_006824202.1"/>
    </source>
</evidence>
<dbReference type="InterPro" id="IPR044004">
    <property type="entry name" value="TSP1_spondin_dom"/>
</dbReference>
<keyword evidence="3 10" id="KW-0732">Signal</keyword>
<organism evidence="13 14">
    <name type="scientific">Saccoglossus kowalevskii</name>
    <name type="common">Acorn worm</name>
    <dbReference type="NCBI Taxonomy" id="10224"/>
    <lineage>
        <taxon>Eukaryota</taxon>
        <taxon>Metazoa</taxon>
        <taxon>Hemichordata</taxon>
        <taxon>Enteropneusta</taxon>
        <taxon>Harrimaniidae</taxon>
        <taxon>Saccoglossus</taxon>
    </lineage>
</organism>
<name>A0ABM0MW11_SACKO</name>
<dbReference type="Pfam" id="PF00090">
    <property type="entry name" value="TSP_1"/>
    <property type="match status" value="2"/>
</dbReference>
<keyword evidence="6 9" id="KW-0472">Membrane</keyword>
<feature type="domain" description="Thrombospondin type-1" evidence="12">
    <location>
        <begin position="1453"/>
        <end position="1488"/>
    </location>
</feature>
<dbReference type="SMART" id="SM00209">
    <property type="entry name" value="TSP1"/>
    <property type="match status" value="14"/>
</dbReference>
<dbReference type="Pfam" id="PF19030">
    <property type="entry name" value="TSP1_ADAMTS"/>
    <property type="match status" value="2"/>
</dbReference>
<feature type="domain" description="Spondin-like TSP1" evidence="11">
    <location>
        <begin position="1219"/>
        <end position="1272"/>
    </location>
</feature>
<comment type="subcellular location">
    <subcellularLocation>
        <location evidence="1">Membrane</location>
        <topology evidence="1">Single-pass type I membrane protein</topology>
    </subcellularLocation>
</comment>
<keyword evidence="13" id="KW-1185">Reference proteome</keyword>
<evidence type="ECO:0000256" key="10">
    <source>
        <dbReference type="SAM" id="SignalP"/>
    </source>
</evidence>
<dbReference type="Pfam" id="PF19028">
    <property type="entry name" value="TSP1_spondin"/>
    <property type="match status" value="7"/>
</dbReference>
<dbReference type="RefSeq" id="XP_006824202.1">
    <property type="nucleotide sequence ID" value="XM_006824139.1"/>
</dbReference>
<accession>A0ABM0MW11</accession>
<dbReference type="PANTHER" id="PTHR11311:SF30">
    <property type="entry name" value="SPONDIN-LIKE TSP1 DOMAIN-CONTAINING PROTEIN"/>
    <property type="match status" value="1"/>
</dbReference>
<evidence type="ECO:0000256" key="9">
    <source>
        <dbReference type="SAM" id="Phobius"/>
    </source>
</evidence>
<feature type="domain" description="Spondin-like TSP1" evidence="11">
    <location>
        <begin position="1097"/>
        <end position="1149"/>
    </location>
</feature>
<feature type="domain" description="Spondin-like TSP1" evidence="11">
    <location>
        <begin position="180"/>
        <end position="232"/>
    </location>
</feature>
<evidence type="ECO:0000256" key="5">
    <source>
        <dbReference type="ARBA" id="ARBA00022989"/>
    </source>
</evidence>
<keyword evidence="5 9" id="KW-1133">Transmembrane helix</keyword>
<evidence type="ECO:0000256" key="4">
    <source>
        <dbReference type="ARBA" id="ARBA00022737"/>
    </source>
</evidence>
<evidence type="ECO:0000256" key="2">
    <source>
        <dbReference type="ARBA" id="ARBA00022692"/>
    </source>
</evidence>
<feature type="domain" description="Spondin-like TSP1" evidence="11">
    <location>
        <begin position="455"/>
        <end position="516"/>
    </location>
</feature>
<feature type="domain" description="Spondin-like TSP1" evidence="11">
    <location>
        <begin position="581"/>
        <end position="640"/>
    </location>
</feature>
<dbReference type="PANTHER" id="PTHR11311">
    <property type="entry name" value="SPONDIN"/>
    <property type="match status" value="1"/>
</dbReference>
<feature type="signal peptide" evidence="10">
    <location>
        <begin position="1"/>
        <end position="22"/>
    </location>
</feature>
<gene>
    <name evidence="14" type="primary">LOC100378341</name>
</gene>
<keyword evidence="7" id="KW-1015">Disulfide bond</keyword>
<evidence type="ECO:0000256" key="1">
    <source>
        <dbReference type="ARBA" id="ARBA00004479"/>
    </source>
</evidence>
<dbReference type="SUPFAM" id="SSF82895">
    <property type="entry name" value="TSP-1 type 1 repeat"/>
    <property type="match status" value="7"/>
</dbReference>